<dbReference type="SUPFAM" id="SSF52833">
    <property type="entry name" value="Thioredoxin-like"/>
    <property type="match status" value="1"/>
</dbReference>
<name>A0A264W2Z6_9BACL</name>
<dbReference type="PANTHER" id="PTHR13887">
    <property type="entry name" value="GLUTATHIONE S-TRANSFERASE KAPPA"/>
    <property type="match status" value="1"/>
</dbReference>
<evidence type="ECO:0000313" key="3">
    <source>
        <dbReference type="Proteomes" id="UP000217065"/>
    </source>
</evidence>
<keyword evidence="3" id="KW-1185">Reference proteome</keyword>
<gene>
    <name evidence="2" type="ORF">CF394_09255</name>
</gene>
<dbReference type="RefSeq" id="WP_094943182.1">
    <property type="nucleotide sequence ID" value="NZ_NOKQ01000217.1"/>
</dbReference>
<dbReference type="InterPro" id="IPR036249">
    <property type="entry name" value="Thioredoxin-like_sf"/>
</dbReference>
<dbReference type="GO" id="GO:0016491">
    <property type="term" value="F:oxidoreductase activity"/>
    <property type="evidence" value="ECO:0007669"/>
    <property type="project" value="InterPro"/>
</dbReference>
<organism evidence="2 3">
    <name type="scientific">Tetzosporium hominis</name>
    <dbReference type="NCBI Taxonomy" id="2020506"/>
    <lineage>
        <taxon>Bacteria</taxon>
        <taxon>Bacillati</taxon>
        <taxon>Bacillota</taxon>
        <taxon>Bacilli</taxon>
        <taxon>Bacillales</taxon>
        <taxon>Caryophanaceae</taxon>
        <taxon>Tetzosporium</taxon>
    </lineage>
</organism>
<protein>
    <submittedName>
        <fullName evidence="2">Disulfide bond formation protein DsbA</fullName>
    </submittedName>
</protein>
<dbReference type="Pfam" id="PF01323">
    <property type="entry name" value="DSBA"/>
    <property type="match status" value="1"/>
</dbReference>
<feature type="domain" description="DSBA-like thioredoxin" evidence="1">
    <location>
        <begin position="3"/>
        <end position="204"/>
    </location>
</feature>
<dbReference type="InterPro" id="IPR001853">
    <property type="entry name" value="DSBA-like_thioredoxin_dom"/>
</dbReference>
<dbReference type="Gene3D" id="3.40.30.10">
    <property type="entry name" value="Glutaredoxin"/>
    <property type="match status" value="1"/>
</dbReference>
<proteinExistence type="predicted"/>
<reference evidence="2 3" key="1">
    <citation type="submission" date="2017-07" db="EMBL/GenBank/DDBJ databases">
        <title>Tetzosporium hominis gen.nov. sp.nov.</title>
        <authorList>
            <person name="Tetz G."/>
            <person name="Tetz V."/>
        </authorList>
    </citation>
    <scope>NUCLEOTIDE SEQUENCE [LARGE SCALE GENOMIC DNA]</scope>
    <source>
        <strain evidence="2 3">VT-49</strain>
    </source>
</reference>
<evidence type="ECO:0000259" key="1">
    <source>
        <dbReference type="Pfam" id="PF01323"/>
    </source>
</evidence>
<dbReference type="EMBL" id="NOKQ01000217">
    <property type="protein sequence ID" value="OZS77931.1"/>
    <property type="molecule type" value="Genomic_DNA"/>
</dbReference>
<dbReference type="CDD" id="cd03024">
    <property type="entry name" value="DsbA_FrnE"/>
    <property type="match status" value="1"/>
</dbReference>
<comment type="caution">
    <text evidence="2">The sequence shown here is derived from an EMBL/GenBank/DDBJ whole genome shotgun (WGS) entry which is preliminary data.</text>
</comment>
<evidence type="ECO:0000313" key="2">
    <source>
        <dbReference type="EMBL" id="OZS77931.1"/>
    </source>
</evidence>
<dbReference type="PANTHER" id="PTHR13887:SF41">
    <property type="entry name" value="THIOREDOXIN SUPERFAMILY PROTEIN"/>
    <property type="match status" value="1"/>
</dbReference>
<dbReference type="AlphaFoldDB" id="A0A264W2Z6"/>
<dbReference type="Proteomes" id="UP000217065">
    <property type="component" value="Unassembled WGS sequence"/>
</dbReference>
<dbReference type="OrthoDB" id="9799122at2"/>
<sequence length="234" mass="25737">MEIAIWSDYVCPFCYIGKRRMERALQETGFAGQATIQLKSYQLDAGTPEVVTESVYESLARKYNTSIDQAKAMTNNVVEQAKSEGLEYNFEHAKPANTARAHRLVKWADTQQKGNDLGEALLQAYFIDGKNINDIEVLAELAAAVDLDGEQAKEVASSNQFFPEIQIDQTEAAQIGIRGVPFFVLNNKYAISGAQPIEVFKEALEKVAQEEGLKPSLQTIGGTGATCEGDSCDW</sequence>
<accession>A0A264W2Z6</accession>